<evidence type="ECO:0000313" key="2">
    <source>
        <dbReference type="Proteomes" id="UP000397656"/>
    </source>
</evidence>
<evidence type="ECO:0000313" key="1">
    <source>
        <dbReference type="EMBL" id="QOT81820.1"/>
    </source>
</evidence>
<dbReference type="RefSeq" id="WP_058697545.1">
    <property type="nucleotide sequence ID" value="NZ_CP062805.1"/>
</dbReference>
<organism evidence="1 2">
    <name type="scientific">Cupriavidus basilensis</name>
    <dbReference type="NCBI Taxonomy" id="68895"/>
    <lineage>
        <taxon>Bacteria</taxon>
        <taxon>Pseudomonadati</taxon>
        <taxon>Pseudomonadota</taxon>
        <taxon>Betaproteobacteria</taxon>
        <taxon>Burkholderiales</taxon>
        <taxon>Burkholderiaceae</taxon>
        <taxon>Cupriavidus</taxon>
    </lineage>
</organism>
<gene>
    <name evidence="1" type="ORF">F7R26_036230</name>
</gene>
<dbReference type="EMBL" id="CP062805">
    <property type="protein sequence ID" value="QOT81820.1"/>
    <property type="molecule type" value="Genomic_DNA"/>
</dbReference>
<protein>
    <submittedName>
        <fullName evidence="1">Uncharacterized protein</fullName>
    </submittedName>
</protein>
<proteinExistence type="predicted"/>
<geneLocation type="plasmid" evidence="1 2">
    <name>pRK1-1</name>
</geneLocation>
<dbReference type="AlphaFoldDB" id="A0A643G0V4"/>
<keyword evidence="1" id="KW-0614">Plasmid</keyword>
<sequence length="210" mass="23569">MSGILAIWNDCNASRAAAYESWYQEEHLPERLGIAGFLTGRRFEAICASRQFLTTYEVVHPEVLRSAAYRERLAHPTARTISMMQDGFTNMSRTVCERRDLRGASRGSVVLTVALNAADAYPRLRDAVGMLEVDAAHTHSEMWISAEPDTKEISAEEALRGGDVKINACLVLEYLRPEVANRVANTLRRQFPDAYVGTYRLLCSLNQEDL</sequence>
<dbReference type="GeneID" id="98406423"/>
<accession>A0A643G0V4</accession>
<name>A0A643G0V4_9BURK</name>
<reference evidence="1 2" key="1">
    <citation type="submission" date="2020-10" db="EMBL/GenBank/DDBJ databases">
        <title>Complete genome sequence of Cupriavidus basilensis CCUG 49340T.</title>
        <authorList>
            <person name="Salva-Serra F."/>
            <person name="Donoso R.A."/>
            <person name="Cho K.H."/>
            <person name="Yoo J.A."/>
            <person name="Lee K."/>
            <person name="Yoon S.-H."/>
            <person name="Perez-Pantoja D."/>
            <person name="Moore E.R.B."/>
        </authorList>
    </citation>
    <scope>NUCLEOTIDE SEQUENCE [LARGE SCALE GENOMIC DNA]</scope>
    <source>
        <strain evidence="2">CCUG 49340</strain>
        <plasmid evidence="1 2">pRK1-1</plasmid>
    </source>
</reference>
<dbReference type="Proteomes" id="UP000397656">
    <property type="component" value="Plasmid pRK1-1"/>
</dbReference>